<protein>
    <submittedName>
        <fullName evidence="1">Uncharacterized protein</fullName>
    </submittedName>
</protein>
<reference evidence="1 2" key="1">
    <citation type="journal article" date="2020" name="Cell">
        <title>Large-Scale Comparative Analyses of Tick Genomes Elucidate Their Genetic Diversity and Vector Capacities.</title>
        <authorList>
            <consortium name="Tick Genome and Microbiome Consortium (TIGMIC)"/>
            <person name="Jia N."/>
            <person name="Wang J."/>
            <person name="Shi W."/>
            <person name="Du L."/>
            <person name="Sun Y."/>
            <person name="Zhan W."/>
            <person name="Jiang J.F."/>
            <person name="Wang Q."/>
            <person name="Zhang B."/>
            <person name="Ji P."/>
            <person name="Bell-Sakyi L."/>
            <person name="Cui X.M."/>
            <person name="Yuan T.T."/>
            <person name="Jiang B.G."/>
            <person name="Yang W.F."/>
            <person name="Lam T.T."/>
            <person name="Chang Q.C."/>
            <person name="Ding S.J."/>
            <person name="Wang X.J."/>
            <person name="Zhu J.G."/>
            <person name="Ruan X.D."/>
            <person name="Zhao L."/>
            <person name="Wei J.T."/>
            <person name="Ye R.Z."/>
            <person name="Que T.C."/>
            <person name="Du C.H."/>
            <person name="Zhou Y.H."/>
            <person name="Cheng J.X."/>
            <person name="Dai P.F."/>
            <person name="Guo W.B."/>
            <person name="Han X.H."/>
            <person name="Huang E.J."/>
            <person name="Li L.F."/>
            <person name="Wei W."/>
            <person name="Gao Y.C."/>
            <person name="Liu J.Z."/>
            <person name="Shao H.Z."/>
            <person name="Wang X."/>
            <person name="Wang C.C."/>
            <person name="Yang T.C."/>
            <person name="Huo Q.B."/>
            <person name="Li W."/>
            <person name="Chen H.Y."/>
            <person name="Chen S.E."/>
            <person name="Zhou L.G."/>
            <person name="Ni X.B."/>
            <person name="Tian J.H."/>
            <person name="Sheng Y."/>
            <person name="Liu T."/>
            <person name="Pan Y.S."/>
            <person name="Xia L.Y."/>
            <person name="Li J."/>
            <person name="Zhao F."/>
            <person name="Cao W.C."/>
        </authorList>
    </citation>
    <scope>NUCLEOTIDE SEQUENCE [LARGE SCALE GENOMIC DNA]</scope>
    <source>
        <strain evidence="1">Iper-2018</strain>
    </source>
</reference>
<gene>
    <name evidence="1" type="ORF">HPB47_027501</name>
</gene>
<dbReference type="EMBL" id="JABSTQ010009858">
    <property type="protein sequence ID" value="KAG0425336.1"/>
    <property type="molecule type" value="Genomic_DNA"/>
</dbReference>
<dbReference type="Proteomes" id="UP000805193">
    <property type="component" value="Unassembled WGS sequence"/>
</dbReference>
<keyword evidence="2" id="KW-1185">Reference proteome</keyword>
<sequence length="171" mass="19396">METLKLFPPIVRWLIQRCVVHVAAMALIRSPFTDLVSSFENYEAVKRCRDFNMQLSLCKEAYGLHRSEKLCRDEYEDFRECIFGFKQARTEGFFTGTLRSIPLVDQHEMMEDPICGQGSSGCANSNISHNDSSDSSTDYGTSNLSRAVVTTLPTEDPEIVRLFQARLAVLE</sequence>
<organism evidence="1 2">
    <name type="scientific">Ixodes persulcatus</name>
    <name type="common">Taiga tick</name>
    <dbReference type="NCBI Taxonomy" id="34615"/>
    <lineage>
        <taxon>Eukaryota</taxon>
        <taxon>Metazoa</taxon>
        <taxon>Ecdysozoa</taxon>
        <taxon>Arthropoda</taxon>
        <taxon>Chelicerata</taxon>
        <taxon>Arachnida</taxon>
        <taxon>Acari</taxon>
        <taxon>Parasitiformes</taxon>
        <taxon>Ixodida</taxon>
        <taxon>Ixodoidea</taxon>
        <taxon>Ixodidae</taxon>
        <taxon>Ixodinae</taxon>
        <taxon>Ixodes</taxon>
    </lineage>
</organism>
<comment type="caution">
    <text evidence="1">The sequence shown here is derived from an EMBL/GenBank/DDBJ whole genome shotgun (WGS) entry which is preliminary data.</text>
</comment>
<accession>A0AC60PVX3</accession>
<name>A0AC60PVX3_IXOPE</name>
<proteinExistence type="predicted"/>
<evidence type="ECO:0000313" key="1">
    <source>
        <dbReference type="EMBL" id="KAG0425336.1"/>
    </source>
</evidence>
<evidence type="ECO:0000313" key="2">
    <source>
        <dbReference type="Proteomes" id="UP000805193"/>
    </source>
</evidence>